<feature type="region of interest" description="Disordered" evidence="1">
    <location>
        <begin position="336"/>
        <end position="404"/>
    </location>
</feature>
<dbReference type="Pfam" id="PF12796">
    <property type="entry name" value="Ank_2"/>
    <property type="match status" value="1"/>
</dbReference>
<dbReference type="EMBL" id="HBGK01031046">
    <property type="protein sequence ID" value="CAD9289472.1"/>
    <property type="molecule type" value="Transcribed_RNA"/>
</dbReference>
<feature type="compositionally biased region" description="Basic and acidic residues" evidence="1">
    <location>
        <begin position="587"/>
        <end position="596"/>
    </location>
</feature>
<evidence type="ECO:0000256" key="1">
    <source>
        <dbReference type="SAM" id="MobiDB-lite"/>
    </source>
</evidence>
<dbReference type="SUPFAM" id="SSF48403">
    <property type="entry name" value="Ankyrin repeat"/>
    <property type="match status" value="1"/>
</dbReference>
<sequence length="606" mass="67309">MTVAARTTRKMQNVPDENLVQSAAKLSELIVQALLKTEDSLLQDSSSSSSGSGPSGPPSPDTGLREKSLSTYLSEESISKSSETKTTSSDVTTPDTSDASTTGFHSPISFLLDELRKQNPPRGSPRTYPALDLKGVFHKHTSEELAAYDRDVITAVNRADLQQLRTLHSSGHLMEASNQFGETLVHGACRRGSLDVTRFLVNEGGATLMCCDQQGMTPLHLACRTPKPNYELVSFILQQDRAHDLIFVADKRGYTPLDCTPSQTWSGWIDFIKQIMRSGEGHCLMPSREMFYTKISSDRNIPATEEPSSASEKELEEPTVNNPLFEDVDALLKSYDAQHKKRKSAKKKRRKSSRRLDTDSSSLDNDSSSSLGSDQETVCTSNASTNSDSNEGSRSPKAERASQLKSDLSHMLLEKLNKSIGSGLSADAEAMRLLEGLNSLDPTTLLETIRLKRTMDFEINHMERVETRYEEKKALFLDIERNYFYHKQQLAQAEATVKQAMAIEIAARKALEHAVEQVEVSKQSYIDINNAYRSLDKQYRGVQSELEGLGRTVAVQQSRIRAQLNPEHRRLEPPREDEEGSESGASESEHSQETIRTKNIAASQGE</sequence>
<accession>A0A6U5MFJ4</accession>
<name>A0A6U5MFJ4_9STRA</name>
<dbReference type="Gene3D" id="1.25.40.20">
    <property type="entry name" value="Ankyrin repeat-containing domain"/>
    <property type="match status" value="1"/>
</dbReference>
<dbReference type="AlphaFoldDB" id="A0A6U5MFJ4"/>
<dbReference type="InterPro" id="IPR002110">
    <property type="entry name" value="Ankyrin_rpt"/>
</dbReference>
<feature type="region of interest" description="Disordered" evidence="1">
    <location>
        <begin position="296"/>
        <end position="322"/>
    </location>
</feature>
<dbReference type="PANTHER" id="PTHR24121:SF23">
    <property type="entry name" value="NO MECHANORECEPTOR POTENTIAL C, ISOFORM H"/>
    <property type="match status" value="1"/>
</dbReference>
<feature type="region of interest" description="Disordered" evidence="1">
    <location>
        <begin position="561"/>
        <end position="606"/>
    </location>
</feature>
<proteinExistence type="predicted"/>
<feature type="region of interest" description="Disordered" evidence="1">
    <location>
        <begin position="40"/>
        <end position="105"/>
    </location>
</feature>
<protein>
    <submittedName>
        <fullName evidence="2">Uncharacterized protein</fullName>
    </submittedName>
</protein>
<feature type="compositionally biased region" description="Polar residues" evidence="1">
    <location>
        <begin position="375"/>
        <end position="393"/>
    </location>
</feature>
<gene>
    <name evidence="2" type="ORF">GOCE00092_LOCUS16178</name>
    <name evidence="3" type="ORF">GOCE00092_LOCUS16179</name>
</gene>
<reference evidence="2" key="1">
    <citation type="submission" date="2021-01" db="EMBL/GenBank/DDBJ databases">
        <authorList>
            <person name="Corre E."/>
            <person name="Pelletier E."/>
            <person name="Niang G."/>
            <person name="Scheremetjew M."/>
            <person name="Finn R."/>
            <person name="Kale V."/>
            <person name="Holt S."/>
            <person name="Cochrane G."/>
            <person name="Meng A."/>
            <person name="Brown T."/>
            <person name="Cohen L."/>
        </authorList>
    </citation>
    <scope>NUCLEOTIDE SEQUENCE</scope>
    <source>
        <strain evidence="2">CCMP 410</strain>
    </source>
</reference>
<feature type="compositionally biased region" description="Low complexity" evidence="1">
    <location>
        <begin position="70"/>
        <end position="102"/>
    </location>
</feature>
<dbReference type="SMART" id="SM00248">
    <property type="entry name" value="ANK"/>
    <property type="match status" value="2"/>
</dbReference>
<evidence type="ECO:0000313" key="2">
    <source>
        <dbReference type="EMBL" id="CAD9289472.1"/>
    </source>
</evidence>
<dbReference type="InterPro" id="IPR036770">
    <property type="entry name" value="Ankyrin_rpt-contain_sf"/>
</dbReference>
<dbReference type="EMBL" id="HBGK01031048">
    <property type="protein sequence ID" value="CAD9289475.1"/>
    <property type="molecule type" value="Transcribed_RNA"/>
</dbReference>
<organism evidence="2">
    <name type="scientific">Grammatophora oceanica</name>
    <dbReference type="NCBI Taxonomy" id="210454"/>
    <lineage>
        <taxon>Eukaryota</taxon>
        <taxon>Sar</taxon>
        <taxon>Stramenopiles</taxon>
        <taxon>Ochrophyta</taxon>
        <taxon>Bacillariophyta</taxon>
        <taxon>Fragilariophyceae</taxon>
        <taxon>Fragilariophycidae</taxon>
        <taxon>Rhabdonematales</taxon>
        <taxon>Grammatophoraceae</taxon>
        <taxon>Grammatophora</taxon>
    </lineage>
</organism>
<dbReference type="PANTHER" id="PTHR24121">
    <property type="entry name" value="NO MECHANORECEPTOR POTENTIAL C, ISOFORM D-RELATED"/>
    <property type="match status" value="1"/>
</dbReference>
<evidence type="ECO:0000313" key="3">
    <source>
        <dbReference type="EMBL" id="CAD9289475.1"/>
    </source>
</evidence>
<feature type="compositionally biased region" description="Basic residues" evidence="1">
    <location>
        <begin position="339"/>
        <end position="353"/>
    </location>
</feature>
<feature type="compositionally biased region" description="Low complexity" evidence="1">
    <location>
        <begin position="359"/>
        <end position="374"/>
    </location>
</feature>